<feature type="domain" description="Solute-binding protein family 5" evidence="5">
    <location>
        <begin position="88"/>
        <end position="395"/>
    </location>
</feature>
<dbReference type="GO" id="GO:0042597">
    <property type="term" value="C:periplasmic space"/>
    <property type="evidence" value="ECO:0007669"/>
    <property type="project" value="UniProtKB-ARBA"/>
</dbReference>
<dbReference type="EMBL" id="LS483487">
    <property type="protein sequence ID" value="SQJ11377.1"/>
    <property type="molecule type" value="Genomic_DNA"/>
</dbReference>
<name>A0AAX2JEL6_9FUSO</name>
<dbReference type="Gene3D" id="3.90.76.10">
    <property type="entry name" value="Dipeptide-binding Protein, Domain 1"/>
    <property type="match status" value="1"/>
</dbReference>
<dbReference type="InterPro" id="IPR039424">
    <property type="entry name" value="SBP_5"/>
</dbReference>
<dbReference type="CDD" id="cd00995">
    <property type="entry name" value="PBP2_NikA_DppA_OppA_like"/>
    <property type="match status" value="1"/>
</dbReference>
<dbReference type="GO" id="GO:1904680">
    <property type="term" value="F:peptide transmembrane transporter activity"/>
    <property type="evidence" value="ECO:0007669"/>
    <property type="project" value="TreeGrafter"/>
</dbReference>
<dbReference type="InterPro" id="IPR000914">
    <property type="entry name" value="SBP_5_dom"/>
</dbReference>
<dbReference type="RefSeq" id="WP_005980687.1">
    <property type="nucleotide sequence ID" value="NZ_BAABXY010000001.1"/>
</dbReference>
<evidence type="ECO:0000313" key="7">
    <source>
        <dbReference type="Proteomes" id="UP000249008"/>
    </source>
</evidence>
<dbReference type="Proteomes" id="UP000249008">
    <property type="component" value="Chromosome 1"/>
</dbReference>
<dbReference type="SUPFAM" id="SSF53850">
    <property type="entry name" value="Periplasmic binding protein-like II"/>
    <property type="match status" value="1"/>
</dbReference>
<reference evidence="6 7" key="1">
    <citation type="submission" date="2018-06" db="EMBL/GenBank/DDBJ databases">
        <authorList>
            <consortium name="Pathogen Informatics"/>
            <person name="Doyle S."/>
        </authorList>
    </citation>
    <scope>NUCLEOTIDE SEQUENCE [LARGE SCALE GENOMIC DNA]</scope>
    <source>
        <strain evidence="6 7">NCTC12112</strain>
    </source>
</reference>
<sequence>MRKYLLLLIFNFSLIFSFSSTTNDVENIFADEYGYQNEKTSEIPETLNILQGMRVSIIDPAMIKDNYSKRAISLIYDTLFTFDKNGDVKPHLVKNYKWLNERELLIELKSGIKFHDKSILTAKDVKDSLEYLRKNGTLKNFYSEITDIKVLNNKELVIKIAEKDSLFLASLSYEISSIAKRTGKYTVGTGPFFAKSFNGKTLKLENFSDYFDGASNIKKVNIGEEVNETQRLIALFNEKANIALDVTEKAFNSAKEYGIIDEDISVKKSGETETTALMFGKQKNYSIESRRAIESAIQRTADSFFPSTMFTPRLSKVDTDYSTSKAKDNINKAGLKNREVNIMVLNTNTNMEQAEKIKASLESTGMKVNILPHQADSYYIKFQNKDFDLAIFDVTFNRNYTVFNLGKVLLYDIGDMEMYNALQPFLKIIKEEKDKEKRDQVFDKIVQLIYKELPYIPISHGRTLVVGAEKYKYIER</sequence>
<evidence type="ECO:0000256" key="1">
    <source>
        <dbReference type="ARBA" id="ARBA00005695"/>
    </source>
</evidence>
<dbReference type="Gene3D" id="3.10.105.10">
    <property type="entry name" value="Dipeptide-binding Protein, Domain 3"/>
    <property type="match status" value="1"/>
</dbReference>
<evidence type="ECO:0000313" key="6">
    <source>
        <dbReference type="EMBL" id="SQJ11377.1"/>
    </source>
</evidence>
<comment type="similarity">
    <text evidence="1">Belongs to the bacterial solute-binding protein 5 family.</text>
</comment>
<dbReference type="PANTHER" id="PTHR30290:SF9">
    <property type="entry name" value="OLIGOPEPTIDE-BINDING PROTEIN APPA"/>
    <property type="match status" value="1"/>
</dbReference>
<evidence type="ECO:0000256" key="3">
    <source>
        <dbReference type="ARBA" id="ARBA00022729"/>
    </source>
</evidence>
<dbReference type="PANTHER" id="PTHR30290">
    <property type="entry name" value="PERIPLASMIC BINDING COMPONENT OF ABC TRANSPORTER"/>
    <property type="match status" value="1"/>
</dbReference>
<keyword evidence="2" id="KW-0813">Transport</keyword>
<dbReference type="AlphaFoldDB" id="A0AAX2JEL6"/>
<dbReference type="PIRSF" id="PIRSF002741">
    <property type="entry name" value="MppA"/>
    <property type="match status" value="1"/>
</dbReference>
<evidence type="ECO:0000256" key="4">
    <source>
        <dbReference type="SAM" id="SignalP"/>
    </source>
</evidence>
<evidence type="ECO:0000256" key="2">
    <source>
        <dbReference type="ARBA" id="ARBA00022448"/>
    </source>
</evidence>
<organism evidence="6 7">
    <name type="scientific">Fusobacterium ulcerans</name>
    <dbReference type="NCBI Taxonomy" id="861"/>
    <lineage>
        <taxon>Bacteria</taxon>
        <taxon>Fusobacteriati</taxon>
        <taxon>Fusobacteriota</taxon>
        <taxon>Fusobacteriia</taxon>
        <taxon>Fusobacteriales</taxon>
        <taxon>Fusobacteriaceae</taxon>
        <taxon>Fusobacterium</taxon>
    </lineage>
</organism>
<gene>
    <name evidence="6" type="ORF">NCTC12112_02653</name>
</gene>
<dbReference type="KEGG" id="ful:C4N20_03850"/>
<accession>A0AAX2JEL6</accession>
<dbReference type="Pfam" id="PF00496">
    <property type="entry name" value="SBP_bac_5"/>
    <property type="match status" value="1"/>
</dbReference>
<feature type="signal peptide" evidence="4">
    <location>
        <begin position="1"/>
        <end position="22"/>
    </location>
</feature>
<dbReference type="InterPro" id="IPR030678">
    <property type="entry name" value="Peptide/Ni-bd"/>
</dbReference>
<dbReference type="GO" id="GO:0043190">
    <property type="term" value="C:ATP-binding cassette (ABC) transporter complex"/>
    <property type="evidence" value="ECO:0007669"/>
    <property type="project" value="InterPro"/>
</dbReference>
<keyword evidence="3 4" id="KW-0732">Signal</keyword>
<dbReference type="GO" id="GO:0015833">
    <property type="term" value="P:peptide transport"/>
    <property type="evidence" value="ECO:0007669"/>
    <property type="project" value="TreeGrafter"/>
</dbReference>
<feature type="chain" id="PRO_5043511425" evidence="4">
    <location>
        <begin position="23"/>
        <end position="476"/>
    </location>
</feature>
<dbReference type="Gene3D" id="3.40.190.10">
    <property type="entry name" value="Periplasmic binding protein-like II"/>
    <property type="match status" value="1"/>
</dbReference>
<evidence type="ECO:0000259" key="5">
    <source>
        <dbReference type="Pfam" id="PF00496"/>
    </source>
</evidence>
<protein>
    <submittedName>
        <fullName evidence="6">Glutathione ABC transporter substrate-binding protein GsiB</fullName>
    </submittedName>
</protein>
<proteinExistence type="inferred from homology"/>